<feature type="domain" description="HhH-GPD" evidence="14">
    <location>
        <begin position="57"/>
        <end position="207"/>
    </location>
</feature>
<evidence type="ECO:0000256" key="10">
    <source>
        <dbReference type="ARBA" id="ARBA00023239"/>
    </source>
</evidence>
<dbReference type="PROSITE" id="PS01155">
    <property type="entry name" value="ENDONUCLEASE_III_2"/>
    <property type="match status" value="1"/>
</dbReference>
<dbReference type="EMBL" id="CP007140">
    <property type="protein sequence ID" value="AJC72461.1"/>
    <property type="molecule type" value="Genomic_DNA"/>
</dbReference>
<keyword evidence="3 13" id="KW-0479">Metal-binding</keyword>
<evidence type="ECO:0000313" key="16">
    <source>
        <dbReference type="Proteomes" id="UP000062043"/>
    </source>
</evidence>
<dbReference type="InterPro" id="IPR004036">
    <property type="entry name" value="Endonuclease-III-like_CS2"/>
</dbReference>
<keyword evidence="8 13" id="KW-0238">DNA-binding</keyword>
<dbReference type="InterPro" id="IPR011257">
    <property type="entry name" value="DNA_glycosylase"/>
</dbReference>
<dbReference type="OrthoDB" id="84708at2157"/>
<keyword evidence="16" id="KW-1185">Reference proteome</keyword>
<evidence type="ECO:0000256" key="7">
    <source>
        <dbReference type="ARBA" id="ARBA00023014"/>
    </source>
</evidence>
<evidence type="ECO:0000256" key="8">
    <source>
        <dbReference type="ARBA" id="ARBA00023125"/>
    </source>
</evidence>
<evidence type="ECO:0000259" key="14">
    <source>
        <dbReference type="SMART" id="SM00478"/>
    </source>
</evidence>
<dbReference type="FunFam" id="1.10.340.30:FF:000001">
    <property type="entry name" value="Endonuclease III"/>
    <property type="match status" value="1"/>
</dbReference>
<dbReference type="GO" id="GO:0006285">
    <property type="term" value="P:base-excision repair, AP site formation"/>
    <property type="evidence" value="ECO:0007669"/>
    <property type="project" value="TreeGrafter"/>
</dbReference>
<evidence type="ECO:0000256" key="4">
    <source>
        <dbReference type="ARBA" id="ARBA00022763"/>
    </source>
</evidence>
<dbReference type="PANTHER" id="PTHR43286:SF1">
    <property type="entry name" value="ENDONUCLEASE III-LIKE PROTEIN 1"/>
    <property type="match status" value="1"/>
</dbReference>
<dbReference type="SUPFAM" id="SSF48150">
    <property type="entry name" value="DNA-glycosylase"/>
    <property type="match status" value="1"/>
</dbReference>
<dbReference type="GO" id="GO:0000703">
    <property type="term" value="F:oxidized pyrimidine nucleobase lesion DNA N-glycosylase activity"/>
    <property type="evidence" value="ECO:0007669"/>
    <property type="project" value="TreeGrafter"/>
</dbReference>
<accession>A0A0X1KMF5</accession>
<keyword evidence="7 13" id="KW-0411">Iron-sulfur</keyword>
<dbReference type="PANTHER" id="PTHR43286">
    <property type="entry name" value="ENDONUCLEASE III-LIKE PROTEIN 1"/>
    <property type="match status" value="1"/>
</dbReference>
<keyword evidence="9 13" id="KW-0234">DNA repair</keyword>
<dbReference type="STRING" id="1432656.X802_10085"/>
<dbReference type="InterPro" id="IPR005759">
    <property type="entry name" value="Nth"/>
</dbReference>
<comment type="catalytic activity">
    <reaction evidence="13">
        <text>2'-deoxyribonucleotide-(2'-deoxyribose 5'-phosphate)-2'-deoxyribonucleotide-DNA = a 3'-end 2'-deoxyribonucleotide-(2,3-dehydro-2,3-deoxyribose 5'-phosphate)-DNA + a 5'-end 5'-phospho-2'-deoxyribonucleoside-DNA + H(+)</text>
        <dbReference type="Rhea" id="RHEA:66592"/>
        <dbReference type="Rhea" id="RHEA-COMP:13180"/>
        <dbReference type="Rhea" id="RHEA-COMP:16897"/>
        <dbReference type="Rhea" id="RHEA-COMP:17067"/>
        <dbReference type="ChEBI" id="CHEBI:15378"/>
        <dbReference type="ChEBI" id="CHEBI:136412"/>
        <dbReference type="ChEBI" id="CHEBI:157695"/>
        <dbReference type="ChEBI" id="CHEBI:167181"/>
        <dbReference type="EC" id="4.2.99.18"/>
    </reaction>
</comment>
<protein>
    <recommendedName>
        <fullName evidence="13">Endonuclease III</fullName>
        <ecNumber evidence="13">4.2.99.18</ecNumber>
    </recommendedName>
    <alternativeName>
        <fullName evidence="13">DNA-(apurinic or apyrimidinic site) lyase</fullName>
    </alternativeName>
</protein>
<evidence type="ECO:0000256" key="6">
    <source>
        <dbReference type="ARBA" id="ARBA00023004"/>
    </source>
</evidence>
<evidence type="ECO:0000313" key="15">
    <source>
        <dbReference type="EMBL" id="AJC72461.1"/>
    </source>
</evidence>
<dbReference type="GO" id="GO:0046872">
    <property type="term" value="F:metal ion binding"/>
    <property type="evidence" value="ECO:0007669"/>
    <property type="project" value="UniProtKB-KW"/>
</dbReference>
<gene>
    <name evidence="13" type="primary">nth</name>
    <name evidence="15" type="ORF">X802_10085</name>
</gene>
<evidence type="ECO:0000256" key="9">
    <source>
        <dbReference type="ARBA" id="ARBA00023204"/>
    </source>
</evidence>
<evidence type="ECO:0000256" key="13">
    <source>
        <dbReference type="HAMAP-Rule" id="MF_00942"/>
    </source>
</evidence>
<evidence type="ECO:0000256" key="12">
    <source>
        <dbReference type="ARBA" id="ARBA00052915"/>
    </source>
</evidence>
<keyword evidence="4 13" id="KW-0227">DNA damage</keyword>
<dbReference type="GO" id="GO:0141016">
    <property type="term" value="F:G/T mismatch-specific thymine-DNA glycosylase activity"/>
    <property type="evidence" value="ECO:0007669"/>
    <property type="project" value="UniProtKB-EC"/>
</dbReference>
<dbReference type="InterPro" id="IPR003651">
    <property type="entry name" value="Endonuclease3_FeS-loop_motif"/>
</dbReference>
<evidence type="ECO:0000256" key="2">
    <source>
        <dbReference type="ARBA" id="ARBA00022485"/>
    </source>
</evidence>
<dbReference type="InterPro" id="IPR004035">
    <property type="entry name" value="Endouclease-III_FeS-bd_BS"/>
</dbReference>
<dbReference type="SMART" id="SM00525">
    <property type="entry name" value="FES"/>
    <property type="match status" value="1"/>
</dbReference>
<comment type="function">
    <text evidence="13">DNA repair enzyme that has both DNA N-glycosylase activity and AP-lyase activity. The DNA N-glycosylase activity releases various damaged pyrimidines from DNA by cleaving the N-glycosidic bond, leaving an AP (apurinic/apyrimidinic) site. The AP-lyase activity cleaves the phosphodiester bond 3' to the AP site by a beta-elimination, leaving a 3'-terminal unsaturated sugar and a product with a terminal 5'-phosphate.</text>
</comment>
<feature type="binding site" evidence="13">
    <location>
        <position position="216"/>
    </location>
    <ligand>
        <name>[4Fe-4S] cluster</name>
        <dbReference type="ChEBI" id="CHEBI:49883"/>
    </ligand>
</feature>
<dbReference type="KEGG" id="tgy:X802_10085"/>
<dbReference type="InterPro" id="IPR000445">
    <property type="entry name" value="HhH_motif"/>
</dbReference>
<dbReference type="InterPro" id="IPR003265">
    <property type="entry name" value="HhH-GPD_domain"/>
</dbReference>
<comment type="catalytic activity">
    <reaction evidence="12">
        <text>Hydrolyzes mismatched double-stranded DNA and polynucleotides, releasing free thymine.</text>
        <dbReference type="EC" id="3.2.2.29"/>
    </reaction>
</comment>
<feature type="binding site" evidence="13">
    <location>
        <position position="219"/>
    </location>
    <ligand>
        <name>[4Fe-4S] cluster</name>
        <dbReference type="ChEBI" id="CHEBI:49883"/>
    </ligand>
</feature>
<proteinExistence type="inferred from homology"/>
<dbReference type="GO" id="GO:0140078">
    <property type="term" value="F:class I DNA-(apurinic or apyrimidinic site) endonuclease activity"/>
    <property type="evidence" value="ECO:0007669"/>
    <property type="project" value="UniProtKB-EC"/>
</dbReference>
<organism evidence="15 16">
    <name type="scientific">Thermococcus guaymasensis DSM 11113</name>
    <dbReference type="NCBI Taxonomy" id="1432656"/>
    <lineage>
        <taxon>Archaea</taxon>
        <taxon>Methanobacteriati</taxon>
        <taxon>Methanobacteriota</taxon>
        <taxon>Thermococci</taxon>
        <taxon>Thermococcales</taxon>
        <taxon>Thermococcaceae</taxon>
        <taxon>Thermococcus</taxon>
    </lineage>
</organism>
<evidence type="ECO:0000256" key="5">
    <source>
        <dbReference type="ARBA" id="ARBA00022801"/>
    </source>
</evidence>
<comment type="similarity">
    <text evidence="1 13">Belongs to the Nth/MutY family.</text>
</comment>
<dbReference type="HAMAP" id="MF_00942">
    <property type="entry name" value="Nth"/>
    <property type="match status" value="1"/>
</dbReference>
<keyword evidence="5 13" id="KW-0378">Hydrolase</keyword>
<keyword evidence="10 13" id="KW-0456">Lyase</keyword>
<dbReference type="Gene3D" id="1.10.340.30">
    <property type="entry name" value="Hypothetical protein, domain 2"/>
    <property type="match status" value="1"/>
</dbReference>
<dbReference type="PROSITE" id="PS00764">
    <property type="entry name" value="ENDONUCLEASE_III_1"/>
    <property type="match status" value="1"/>
</dbReference>
<dbReference type="GeneID" id="27135999"/>
<dbReference type="CDD" id="cd00056">
    <property type="entry name" value="ENDO3c"/>
    <property type="match status" value="1"/>
</dbReference>
<dbReference type="Pfam" id="PF00633">
    <property type="entry name" value="HHH"/>
    <property type="match status" value="1"/>
</dbReference>
<dbReference type="GO" id="GO:0051539">
    <property type="term" value="F:4 iron, 4 sulfur cluster binding"/>
    <property type="evidence" value="ECO:0007669"/>
    <property type="project" value="UniProtKB-UniRule"/>
</dbReference>
<dbReference type="GO" id="GO:0003677">
    <property type="term" value="F:DNA binding"/>
    <property type="evidence" value="ECO:0007669"/>
    <property type="project" value="UniProtKB-UniRule"/>
</dbReference>
<dbReference type="Proteomes" id="UP000062043">
    <property type="component" value="Chromosome"/>
</dbReference>
<dbReference type="PATRIC" id="fig|1432656.3.peg.1971"/>
<dbReference type="SMART" id="SM00478">
    <property type="entry name" value="ENDO3c"/>
    <property type="match status" value="1"/>
</dbReference>
<reference evidence="15 16" key="1">
    <citation type="submission" date="2014-01" db="EMBL/GenBank/DDBJ databases">
        <title>Genome sequencing of Thermococcus guaymasensis.</title>
        <authorList>
            <person name="Zhang X."/>
            <person name="Alvare G."/>
            <person name="Fristensky B."/>
            <person name="Chen L."/>
            <person name="Suen T."/>
            <person name="Chen Q."/>
            <person name="Ma K."/>
        </authorList>
    </citation>
    <scope>NUCLEOTIDE SEQUENCE [LARGE SCALE GENOMIC DNA]</scope>
    <source>
        <strain evidence="15 16">DSM 11113</strain>
    </source>
</reference>
<dbReference type="Gene3D" id="1.10.1670.10">
    <property type="entry name" value="Helix-hairpin-Helix base-excision DNA repair enzymes (C-terminal)"/>
    <property type="match status" value="1"/>
</dbReference>
<dbReference type="FunFam" id="1.10.1670.10:FF:000001">
    <property type="entry name" value="Endonuclease III"/>
    <property type="match status" value="1"/>
</dbReference>
<feature type="binding site" evidence="13">
    <location>
        <position position="225"/>
    </location>
    <ligand>
        <name>[4Fe-4S] cluster</name>
        <dbReference type="ChEBI" id="CHEBI:49883"/>
    </ligand>
</feature>
<dbReference type="InterPro" id="IPR023170">
    <property type="entry name" value="HhH_base_excis_C"/>
</dbReference>
<evidence type="ECO:0000256" key="3">
    <source>
        <dbReference type="ARBA" id="ARBA00022723"/>
    </source>
</evidence>
<evidence type="ECO:0000256" key="1">
    <source>
        <dbReference type="ARBA" id="ARBA00008343"/>
    </source>
</evidence>
<dbReference type="AlphaFoldDB" id="A0A0X1KMF5"/>
<dbReference type="RefSeq" id="WP_062373547.1">
    <property type="nucleotide sequence ID" value="NZ_CP007140.1"/>
</dbReference>
<feature type="binding site" evidence="13">
    <location>
        <position position="209"/>
    </location>
    <ligand>
        <name>[4Fe-4S] cluster</name>
        <dbReference type="ChEBI" id="CHEBI:49883"/>
    </ligand>
</feature>
<evidence type="ECO:0000256" key="11">
    <source>
        <dbReference type="ARBA" id="ARBA00023295"/>
    </source>
</evidence>
<dbReference type="EC" id="4.2.99.18" evidence="13"/>
<dbReference type="GO" id="GO:0006289">
    <property type="term" value="P:nucleotide-excision repair"/>
    <property type="evidence" value="ECO:0007669"/>
    <property type="project" value="TreeGrafter"/>
</dbReference>
<sequence length="245" mass="28312">MTKTNSGSLSLEGFTFEESWKEKRNRAEKIVEILMKTHPREKLLIGDPYRTLIHCIISQRMRDEVTYKVWERLFEKYRDIETIANTPVEEMQAFLRENGVGLWKTKGEWIVKVSRIILEKYGGKVPDDINELMKLPGIGRKCANIVLAYGFGRQAIPVDTHVNRISKRLGLAPPRVAPEKVEEYLMKLIPKDKWIYMNHAMVDHGRSICKPIRPKCNECPLKELCPYAKGLVTDDDIKGNTKTAR</sequence>
<keyword evidence="6 13" id="KW-0408">Iron</keyword>
<dbReference type="Pfam" id="PF00730">
    <property type="entry name" value="HhH-GPD"/>
    <property type="match status" value="1"/>
</dbReference>
<keyword evidence="11 13" id="KW-0326">Glycosidase</keyword>
<keyword evidence="2 13" id="KW-0004">4Fe-4S</keyword>
<name>A0A0X1KMF5_9EURY</name>
<comment type="cofactor">
    <cofactor evidence="13">
        <name>[4Fe-4S] cluster</name>
        <dbReference type="ChEBI" id="CHEBI:49883"/>
    </cofactor>
    <text evidence="13">Binds 1 [4Fe-4S] cluster.</text>
</comment>
<dbReference type="PIRSF" id="PIRSF001435">
    <property type="entry name" value="Nth"/>
    <property type="match status" value="1"/>
</dbReference>